<dbReference type="OrthoDB" id="2802411at2759"/>
<sequence>MPAFGIQVDKVGEEEREGGVVVGDDLGVDLGGMVDVLGLGCGVDERVEMGGRLGKDRSMADESTLTCIDIILAIILPPLGVFFKFGCKVEFWICLLLTLFGYLPGIIYAVYAITKN</sequence>
<dbReference type="PANTHER" id="PTHR21659:SF70">
    <property type="entry name" value="HYDROPHOBIC PROTEIN LTI6A"/>
    <property type="match status" value="1"/>
</dbReference>
<evidence type="ECO:0000256" key="3">
    <source>
        <dbReference type="ARBA" id="ARBA00022692"/>
    </source>
</evidence>
<gene>
    <name evidence="7" type="ORF">RHSIM_Rhsim11G0106000</name>
</gene>
<comment type="subcellular location">
    <subcellularLocation>
        <location evidence="1">Membrane</location>
    </subcellularLocation>
</comment>
<evidence type="ECO:0000313" key="7">
    <source>
        <dbReference type="EMBL" id="KAF7127515.1"/>
    </source>
</evidence>
<protein>
    <submittedName>
        <fullName evidence="7">Uncharacterized protein</fullName>
    </submittedName>
</protein>
<accession>A0A834GCU1</accession>
<dbReference type="InterPro" id="IPR000612">
    <property type="entry name" value="PMP3"/>
</dbReference>
<organism evidence="7 8">
    <name type="scientific">Rhododendron simsii</name>
    <name type="common">Sims's rhododendron</name>
    <dbReference type="NCBI Taxonomy" id="118357"/>
    <lineage>
        <taxon>Eukaryota</taxon>
        <taxon>Viridiplantae</taxon>
        <taxon>Streptophyta</taxon>
        <taxon>Embryophyta</taxon>
        <taxon>Tracheophyta</taxon>
        <taxon>Spermatophyta</taxon>
        <taxon>Magnoliopsida</taxon>
        <taxon>eudicotyledons</taxon>
        <taxon>Gunneridae</taxon>
        <taxon>Pentapetalae</taxon>
        <taxon>asterids</taxon>
        <taxon>Ericales</taxon>
        <taxon>Ericaceae</taxon>
        <taxon>Ericoideae</taxon>
        <taxon>Rhodoreae</taxon>
        <taxon>Rhododendron</taxon>
    </lineage>
</organism>
<dbReference type="PANTHER" id="PTHR21659">
    <property type="entry name" value="HYDROPHOBIC PROTEIN RCI2 LOW TEMPERATURE AND SALT RESPONSIVE PROTEIN LTI6 -RELATED"/>
    <property type="match status" value="1"/>
</dbReference>
<keyword evidence="4 6" id="KW-1133">Transmembrane helix</keyword>
<evidence type="ECO:0000256" key="1">
    <source>
        <dbReference type="ARBA" id="ARBA00004370"/>
    </source>
</evidence>
<dbReference type="Pfam" id="PF01679">
    <property type="entry name" value="Pmp3"/>
    <property type="match status" value="1"/>
</dbReference>
<dbReference type="Proteomes" id="UP000626092">
    <property type="component" value="Unassembled WGS sequence"/>
</dbReference>
<dbReference type="PROSITE" id="PS01309">
    <property type="entry name" value="UPF0057"/>
    <property type="match status" value="1"/>
</dbReference>
<feature type="transmembrane region" description="Helical" evidence="6">
    <location>
        <begin position="89"/>
        <end position="113"/>
    </location>
</feature>
<evidence type="ECO:0000256" key="4">
    <source>
        <dbReference type="ARBA" id="ARBA00022989"/>
    </source>
</evidence>
<keyword evidence="5 6" id="KW-0472">Membrane</keyword>
<name>A0A834GCU1_RHOSS</name>
<evidence type="ECO:0000256" key="5">
    <source>
        <dbReference type="ARBA" id="ARBA00023136"/>
    </source>
</evidence>
<dbReference type="EMBL" id="WJXA01000011">
    <property type="protein sequence ID" value="KAF7127515.1"/>
    <property type="molecule type" value="Genomic_DNA"/>
</dbReference>
<comment type="similarity">
    <text evidence="2">Belongs to the UPF0057 (PMP3) family.</text>
</comment>
<evidence type="ECO:0000313" key="8">
    <source>
        <dbReference type="Proteomes" id="UP000626092"/>
    </source>
</evidence>
<feature type="transmembrane region" description="Helical" evidence="6">
    <location>
        <begin position="65"/>
        <end position="83"/>
    </location>
</feature>
<keyword evidence="3 6" id="KW-0812">Transmembrane</keyword>
<keyword evidence="8" id="KW-1185">Reference proteome</keyword>
<dbReference type="AlphaFoldDB" id="A0A834GCU1"/>
<evidence type="ECO:0000256" key="6">
    <source>
        <dbReference type="SAM" id="Phobius"/>
    </source>
</evidence>
<comment type="caution">
    <text evidence="7">The sequence shown here is derived from an EMBL/GenBank/DDBJ whole genome shotgun (WGS) entry which is preliminary data.</text>
</comment>
<reference evidence="7" key="1">
    <citation type="submission" date="2019-11" db="EMBL/GenBank/DDBJ databases">
        <authorList>
            <person name="Liu Y."/>
            <person name="Hou J."/>
            <person name="Li T.-Q."/>
            <person name="Guan C.-H."/>
            <person name="Wu X."/>
            <person name="Wu H.-Z."/>
            <person name="Ling F."/>
            <person name="Zhang R."/>
            <person name="Shi X.-G."/>
            <person name="Ren J.-P."/>
            <person name="Chen E.-F."/>
            <person name="Sun J.-M."/>
        </authorList>
    </citation>
    <scope>NUCLEOTIDE SEQUENCE</scope>
    <source>
        <strain evidence="7">Adult_tree_wgs_1</strain>
        <tissue evidence="7">Leaves</tissue>
    </source>
</reference>
<proteinExistence type="inferred from homology"/>
<dbReference type="GO" id="GO:0016020">
    <property type="term" value="C:membrane"/>
    <property type="evidence" value="ECO:0007669"/>
    <property type="project" value="UniProtKB-SubCell"/>
</dbReference>
<evidence type="ECO:0000256" key="2">
    <source>
        <dbReference type="ARBA" id="ARBA00009530"/>
    </source>
</evidence>